<sequence length="145" mass="16340">MTDRQVSRSIEIDAPPRTVFDLLADPRRHPDFDGSGTVRSAVSGPARLSLGATFGVAMRIRLPYRIANTVVEFEEDRRIAWRHFGRHRWRYELEPVGSGTRVTETFDWSTSLGPALIDRTSFPDMNARSIEATLPRLKELAESAG</sequence>
<gene>
    <name evidence="1" type="ORF">AVDCRST_MAG54-2028</name>
</gene>
<reference evidence="1" key="1">
    <citation type="submission" date="2020-02" db="EMBL/GenBank/DDBJ databases">
        <authorList>
            <person name="Meier V. D."/>
        </authorList>
    </citation>
    <scope>NUCLEOTIDE SEQUENCE</scope>
    <source>
        <strain evidence="1">AVDCRST_MAG54</strain>
    </source>
</reference>
<protein>
    <recommendedName>
        <fullName evidence="2">Dimethyladenosine transferase</fullName>
    </recommendedName>
</protein>
<dbReference type="AlphaFoldDB" id="A0A6J4IH00"/>
<evidence type="ECO:0008006" key="2">
    <source>
        <dbReference type="Google" id="ProtNLM"/>
    </source>
</evidence>
<accession>A0A6J4IH00</accession>
<dbReference type="InterPro" id="IPR023393">
    <property type="entry name" value="START-like_dom_sf"/>
</dbReference>
<dbReference type="Gene3D" id="3.30.530.20">
    <property type="match status" value="1"/>
</dbReference>
<dbReference type="EMBL" id="CADCTH010000270">
    <property type="protein sequence ID" value="CAA9251810.1"/>
    <property type="molecule type" value="Genomic_DNA"/>
</dbReference>
<organism evidence="1">
    <name type="scientific">uncultured Actinomycetospora sp</name>
    <dbReference type="NCBI Taxonomy" id="1135996"/>
    <lineage>
        <taxon>Bacteria</taxon>
        <taxon>Bacillati</taxon>
        <taxon>Actinomycetota</taxon>
        <taxon>Actinomycetes</taxon>
        <taxon>Pseudonocardiales</taxon>
        <taxon>Pseudonocardiaceae</taxon>
        <taxon>Actinomycetospora</taxon>
        <taxon>environmental samples</taxon>
    </lineage>
</organism>
<proteinExistence type="predicted"/>
<dbReference type="Pfam" id="PF10604">
    <property type="entry name" value="Polyketide_cyc2"/>
    <property type="match status" value="1"/>
</dbReference>
<evidence type="ECO:0000313" key="1">
    <source>
        <dbReference type="EMBL" id="CAA9251810.1"/>
    </source>
</evidence>
<name>A0A6J4IH00_9PSEU</name>
<dbReference type="SUPFAM" id="SSF55961">
    <property type="entry name" value="Bet v1-like"/>
    <property type="match status" value="1"/>
</dbReference>
<dbReference type="InterPro" id="IPR019587">
    <property type="entry name" value="Polyketide_cyclase/dehydratase"/>
</dbReference>